<dbReference type="EMBL" id="MTSE01000001">
    <property type="protein sequence ID" value="OUJ76298.1"/>
    <property type="molecule type" value="Genomic_DNA"/>
</dbReference>
<dbReference type="RefSeq" id="WP_086592553.1">
    <property type="nucleotide sequence ID" value="NZ_MTSE01000001.1"/>
</dbReference>
<sequence length="177" mass="19369">MPLYVISGGPGAGKTTLLTALQQAGFGAAEEVSRQLIREQVALGTDQVPWRDLAGFAELAMARMVVQHQAASQSSRTIFFDRGIPDVIGYMRVAGLAVPPAYYTTAAAYSYASPVLLAPPWAEIYVNDAERWQTFAEAQALYHTLRRTYQDLGFTVLDLPKVSVDERVAFVRKVVAT</sequence>
<dbReference type="InterPro" id="IPR027417">
    <property type="entry name" value="P-loop_NTPase"/>
</dbReference>
<accession>A0A243WK66</accession>
<evidence type="ECO:0000259" key="1">
    <source>
        <dbReference type="Pfam" id="PF13521"/>
    </source>
</evidence>
<protein>
    <recommendedName>
        <fullName evidence="1">NadR/Ttd14 AAA domain-containing protein</fullName>
    </recommendedName>
</protein>
<keyword evidence="3" id="KW-1185">Reference proteome</keyword>
<dbReference type="InterPro" id="IPR038727">
    <property type="entry name" value="NadR/Ttd14_AAA_dom"/>
</dbReference>
<dbReference type="SUPFAM" id="SSF52540">
    <property type="entry name" value="P-loop containing nucleoside triphosphate hydrolases"/>
    <property type="match status" value="1"/>
</dbReference>
<feature type="domain" description="NadR/Ttd14 AAA" evidence="1">
    <location>
        <begin position="4"/>
        <end position="167"/>
    </location>
</feature>
<gene>
    <name evidence="2" type="ORF">BXP70_03325</name>
</gene>
<dbReference type="AlphaFoldDB" id="A0A243WK66"/>
<proteinExistence type="predicted"/>
<reference evidence="2 3" key="1">
    <citation type="submission" date="2017-01" db="EMBL/GenBank/DDBJ databases">
        <title>A new Hymenobacter.</title>
        <authorList>
            <person name="Liang Y."/>
            <person name="Feng F."/>
        </authorList>
    </citation>
    <scope>NUCLEOTIDE SEQUENCE [LARGE SCALE GENOMIC DNA]</scope>
    <source>
        <strain evidence="2">MIMBbqt21</strain>
    </source>
</reference>
<dbReference type="Proteomes" id="UP000194873">
    <property type="component" value="Unassembled WGS sequence"/>
</dbReference>
<evidence type="ECO:0000313" key="2">
    <source>
        <dbReference type="EMBL" id="OUJ76298.1"/>
    </source>
</evidence>
<name>A0A243WK66_9BACT</name>
<dbReference type="OrthoDB" id="5638848at2"/>
<evidence type="ECO:0000313" key="3">
    <source>
        <dbReference type="Proteomes" id="UP000194873"/>
    </source>
</evidence>
<organism evidence="2 3">
    <name type="scientific">Hymenobacter crusticola</name>
    <dbReference type="NCBI Taxonomy" id="1770526"/>
    <lineage>
        <taxon>Bacteria</taxon>
        <taxon>Pseudomonadati</taxon>
        <taxon>Bacteroidota</taxon>
        <taxon>Cytophagia</taxon>
        <taxon>Cytophagales</taxon>
        <taxon>Hymenobacteraceae</taxon>
        <taxon>Hymenobacter</taxon>
    </lineage>
</organism>
<dbReference type="Pfam" id="PF13521">
    <property type="entry name" value="AAA_28"/>
    <property type="match status" value="1"/>
</dbReference>
<dbReference type="Gene3D" id="3.40.50.300">
    <property type="entry name" value="P-loop containing nucleotide triphosphate hydrolases"/>
    <property type="match status" value="1"/>
</dbReference>
<comment type="caution">
    <text evidence="2">The sequence shown here is derived from an EMBL/GenBank/DDBJ whole genome shotgun (WGS) entry which is preliminary data.</text>
</comment>